<gene>
    <name evidence="3" type="ORF">DV520_01845</name>
</gene>
<dbReference type="InterPro" id="IPR001387">
    <property type="entry name" value="Cro/C1-type_HTH"/>
</dbReference>
<sequence length="77" mass="8804">MKTIIKDLRTAAGLTQQQLANQVRVTVRTINSIERGEYNPSLVLAYKIARLFNTTVEELCCLKENVTLEEGQHEDQR</sequence>
<feature type="domain" description="HTH cro/C1-type" evidence="2">
    <location>
        <begin position="5"/>
        <end position="59"/>
    </location>
</feature>
<keyword evidence="1" id="KW-0238">DNA-binding</keyword>
<reference evidence="3 4" key="1">
    <citation type="submission" date="2018-07" db="EMBL/GenBank/DDBJ databases">
        <title>GABA Modulating Bacteria of the Human Gut Microbiota.</title>
        <authorList>
            <person name="Strandwitz P."/>
            <person name="Kim K.H."/>
            <person name="Terekhova D."/>
            <person name="Liu J.K."/>
            <person name="Sharma A."/>
            <person name="Levering J."/>
            <person name="Mcdonald D."/>
            <person name="Dietrich D."/>
            <person name="Ramadhar T.R."/>
            <person name="Lekbua A."/>
            <person name="Mroue N."/>
            <person name="Liston C."/>
            <person name="Stewart E.J."/>
            <person name="Dubin M.J."/>
            <person name="Zengler K."/>
            <person name="Knight R."/>
            <person name="Gilbert J.A."/>
            <person name="Clardy J."/>
            <person name="Lewis K."/>
        </authorList>
    </citation>
    <scope>NUCLEOTIDE SEQUENCE [LARGE SCALE GENOMIC DNA]</scope>
    <source>
        <strain evidence="3 4">KLE1738</strain>
    </source>
</reference>
<evidence type="ECO:0000313" key="3">
    <source>
        <dbReference type="EMBL" id="RFT07414.1"/>
    </source>
</evidence>
<keyword evidence="4" id="KW-1185">Reference proteome</keyword>
<dbReference type="Proteomes" id="UP000260649">
    <property type="component" value="Unassembled WGS sequence"/>
</dbReference>
<dbReference type="PANTHER" id="PTHR46558">
    <property type="entry name" value="TRACRIPTIONAL REGULATORY PROTEIN-RELATED-RELATED"/>
    <property type="match status" value="1"/>
</dbReference>
<dbReference type="OrthoDB" id="48775at2"/>
<dbReference type="GeneID" id="97994479"/>
<comment type="caution">
    <text evidence="3">The sequence shown here is derived from an EMBL/GenBank/DDBJ whole genome shotgun (WGS) entry which is preliminary data.</text>
</comment>
<dbReference type="PANTHER" id="PTHR46558:SF4">
    <property type="entry name" value="DNA-BIDING PHAGE PROTEIN"/>
    <property type="match status" value="1"/>
</dbReference>
<dbReference type="SMART" id="SM00530">
    <property type="entry name" value="HTH_XRE"/>
    <property type="match status" value="1"/>
</dbReference>
<dbReference type="CDD" id="cd00093">
    <property type="entry name" value="HTH_XRE"/>
    <property type="match status" value="1"/>
</dbReference>
<protein>
    <submittedName>
        <fullName evidence="3">Transcriptional regulator</fullName>
    </submittedName>
</protein>
<dbReference type="GO" id="GO:0003677">
    <property type="term" value="F:DNA binding"/>
    <property type="evidence" value="ECO:0007669"/>
    <property type="project" value="UniProtKB-KW"/>
</dbReference>
<organism evidence="3 4">
    <name type="scientific">Evtepia gabavorous</name>
    <dbReference type="NCBI Taxonomy" id="2211183"/>
    <lineage>
        <taxon>Bacteria</taxon>
        <taxon>Bacillati</taxon>
        <taxon>Bacillota</taxon>
        <taxon>Clostridia</taxon>
        <taxon>Eubacteriales</taxon>
        <taxon>Evtepia</taxon>
    </lineage>
</organism>
<dbReference type="InterPro" id="IPR010982">
    <property type="entry name" value="Lambda_DNA-bd_dom_sf"/>
</dbReference>
<dbReference type="AlphaFoldDB" id="A0A3E2B600"/>
<accession>A0A3E2B600</accession>
<dbReference type="EMBL" id="QQRQ01000002">
    <property type="protein sequence ID" value="RFT07414.1"/>
    <property type="molecule type" value="Genomic_DNA"/>
</dbReference>
<proteinExistence type="predicted"/>
<name>A0A3E2B600_9FIRM</name>
<dbReference type="SUPFAM" id="SSF47413">
    <property type="entry name" value="lambda repressor-like DNA-binding domains"/>
    <property type="match status" value="1"/>
</dbReference>
<evidence type="ECO:0000256" key="1">
    <source>
        <dbReference type="ARBA" id="ARBA00023125"/>
    </source>
</evidence>
<dbReference type="Pfam" id="PF01381">
    <property type="entry name" value="HTH_3"/>
    <property type="match status" value="1"/>
</dbReference>
<evidence type="ECO:0000313" key="4">
    <source>
        <dbReference type="Proteomes" id="UP000260649"/>
    </source>
</evidence>
<dbReference type="Gene3D" id="1.10.260.40">
    <property type="entry name" value="lambda repressor-like DNA-binding domains"/>
    <property type="match status" value="1"/>
</dbReference>
<evidence type="ECO:0000259" key="2">
    <source>
        <dbReference type="PROSITE" id="PS50943"/>
    </source>
</evidence>
<dbReference type="RefSeq" id="WP_021919451.1">
    <property type="nucleotide sequence ID" value="NZ_CAKXKJ010000010.1"/>
</dbReference>
<dbReference type="PROSITE" id="PS50943">
    <property type="entry name" value="HTH_CROC1"/>
    <property type="match status" value="1"/>
</dbReference>